<proteinExistence type="predicted"/>
<evidence type="ECO:0000313" key="2">
    <source>
        <dbReference type="Proteomes" id="UP001310386"/>
    </source>
</evidence>
<evidence type="ECO:0000313" key="1">
    <source>
        <dbReference type="EMBL" id="MEB3102594.1"/>
    </source>
</evidence>
<dbReference type="RefSeq" id="WP_371754716.1">
    <property type="nucleotide sequence ID" value="NZ_JAYJLD010000019.1"/>
</dbReference>
<reference evidence="1" key="1">
    <citation type="submission" date="2023-12" db="EMBL/GenBank/DDBJ databases">
        <title>Fervidustalea candida gen. nov., sp. nov., a novel member of the family Paenibacillaceae isolated from a geothermal area.</title>
        <authorList>
            <person name="Li W.-J."/>
            <person name="Jiao J.-Y."/>
            <person name="Chen Y."/>
        </authorList>
    </citation>
    <scope>NUCLEOTIDE SEQUENCE</scope>
    <source>
        <strain evidence="1">SYSU GA230002</strain>
    </source>
</reference>
<sequence>MACVNANGQLTESARALLGSIADQEKTAEQISKQIQTPLFKIRSSLREMLSIGLVAEHDGAYMANEKAKEMLNK</sequence>
<comment type="caution">
    <text evidence="1">The sequence shown here is derived from an EMBL/GenBank/DDBJ whole genome shotgun (WGS) entry which is preliminary data.</text>
</comment>
<dbReference type="EMBL" id="JAYJLD010000019">
    <property type="protein sequence ID" value="MEB3102594.1"/>
    <property type="molecule type" value="Genomic_DNA"/>
</dbReference>
<accession>A0ABU5ZJA2</accession>
<protein>
    <submittedName>
        <fullName evidence="1">Uncharacterized protein</fullName>
    </submittedName>
</protein>
<dbReference type="Proteomes" id="UP001310386">
    <property type="component" value="Unassembled WGS sequence"/>
</dbReference>
<keyword evidence="2" id="KW-1185">Reference proteome</keyword>
<name>A0ABU5ZJA2_9BACL</name>
<organism evidence="1 2">
    <name type="scientific">Ferviditalea candida</name>
    <dbReference type="NCBI Taxonomy" id="3108399"/>
    <lineage>
        <taxon>Bacteria</taxon>
        <taxon>Bacillati</taxon>
        <taxon>Bacillota</taxon>
        <taxon>Bacilli</taxon>
        <taxon>Bacillales</taxon>
        <taxon>Paenibacillaceae</taxon>
        <taxon>Ferviditalea</taxon>
    </lineage>
</organism>
<gene>
    <name evidence="1" type="ORF">VF724_13065</name>
</gene>